<evidence type="ECO:0000313" key="1">
    <source>
        <dbReference type="EMBL" id="JAE37025.1"/>
    </source>
</evidence>
<sequence>MVLLQQIIMKHINLNRSTMPTRNQCSNFMVIRNPTFQSFQQDT</sequence>
<name>A0A0A9HIN0_ARUDO</name>
<reference evidence="1" key="1">
    <citation type="submission" date="2014-09" db="EMBL/GenBank/DDBJ databases">
        <authorList>
            <person name="Magalhaes I.L.F."/>
            <person name="Oliveira U."/>
            <person name="Santos F.R."/>
            <person name="Vidigal T.H.D.A."/>
            <person name="Brescovit A.D."/>
            <person name="Santos A.J."/>
        </authorList>
    </citation>
    <scope>NUCLEOTIDE SEQUENCE</scope>
    <source>
        <tissue evidence="1">Shoot tissue taken approximately 20 cm above the soil surface</tissue>
    </source>
</reference>
<protein>
    <submittedName>
        <fullName evidence="1">Uncharacterized protein</fullName>
    </submittedName>
</protein>
<organism evidence="1">
    <name type="scientific">Arundo donax</name>
    <name type="common">Giant reed</name>
    <name type="synonym">Donax arundinaceus</name>
    <dbReference type="NCBI Taxonomy" id="35708"/>
    <lineage>
        <taxon>Eukaryota</taxon>
        <taxon>Viridiplantae</taxon>
        <taxon>Streptophyta</taxon>
        <taxon>Embryophyta</taxon>
        <taxon>Tracheophyta</taxon>
        <taxon>Spermatophyta</taxon>
        <taxon>Magnoliopsida</taxon>
        <taxon>Liliopsida</taxon>
        <taxon>Poales</taxon>
        <taxon>Poaceae</taxon>
        <taxon>PACMAD clade</taxon>
        <taxon>Arundinoideae</taxon>
        <taxon>Arundineae</taxon>
        <taxon>Arundo</taxon>
    </lineage>
</organism>
<reference evidence="1" key="2">
    <citation type="journal article" date="2015" name="Data Brief">
        <title>Shoot transcriptome of the giant reed, Arundo donax.</title>
        <authorList>
            <person name="Barrero R.A."/>
            <person name="Guerrero F.D."/>
            <person name="Moolhuijzen P."/>
            <person name="Goolsby J.A."/>
            <person name="Tidwell J."/>
            <person name="Bellgard S.E."/>
            <person name="Bellgard M.I."/>
        </authorList>
    </citation>
    <scope>NUCLEOTIDE SEQUENCE</scope>
    <source>
        <tissue evidence="1">Shoot tissue taken approximately 20 cm above the soil surface</tissue>
    </source>
</reference>
<dbReference type="AlphaFoldDB" id="A0A0A9HIN0"/>
<dbReference type="EMBL" id="GBRH01160871">
    <property type="protein sequence ID" value="JAE37025.1"/>
    <property type="molecule type" value="Transcribed_RNA"/>
</dbReference>
<accession>A0A0A9HIN0</accession>
<proteinExistence type="predicted"/>